<proteinExistence type="predicted"/>
<sequence length="20" mass="2358">MTQEGDLMLIEDENVTYQEV</sequence>
<dbReference type="EMBL" id="LXQA011021284">
    <property type="protein sequence ID" value="MCI81543.1"/>
    <property type="molecule type" value="Genomic_DNA"/>
</dbReference>
<dbReference type="AlphaFoldDB" id="A0A392V268"/>
<accession>A0A392V268</accession>
<evidence type="ECO:0000313" key="3">
    <source>
        <dbReference type="Proteomes" id="UP000265520"/>
    </source>
</evidence>
<protein>
    <submittedName>
        <fullName evidence="2">Uncharacterized protein</fullName>
    </submittedName>
</protein>
<evidence type="ECO:0000256" key="1">
    <source>
        <dbReference type="SAM" id="MobiDB-lite"/>
    </source>
</evidence>
<comment type="caution">
    <text evidence="2">The sequence shown here is derived from an EMBL/GenBank/DDBJ whole genome shotgun (WGS) entry which is preliminary data.</text>
</comment>
<evidence type="ECO:0000313" key="2">
    <source>
        <dbReference type="EMBL" id="MCI81543.1"/>
    </source>
</evidence>
<dbReference type="Proteomes" id="UP000265520">
    <property type="component" value="Unassembled WGS sequence"/>
</dbReference>
<organism evidence="2 3">
    <name type="scientific">Trifolium medium</name>
    <dbReference type="NCBI Taxonomy" id="97028"/>
    <lineage>
        <taxon>Eukaryota</taxon>
        <taxon>Viridiplantae</taxon>
        <taxon>Streptophyta</taxon>
        <taxon>Embryophyta</taxon>
        <taxon>Tracheophyta</taxon>
        <taxon>Spermatophyta</taxon>
        <taxon>Magnoliopsida</taxon>
        <taxon>eudicotyledons</taxon>
        <taxon>Gunneridae</taxon>
        <taxon>Pentapetalae</taxon>
        <taxon>rosids</taxon>
        <taxon>fabids</taxon>
        <taxon>Fabales</taxon>
        <taxon>Fabaceae</taxon>
        <taxon>Papilionoideae</taxon>
        <taxon>50 kb inversion clade</taxon>
        <taxon>NPAAA clade</taxon>
        <taxon>Hologalegina</taxon>
        <taxon>IRL clade</taxon>
        <taxon>Trifolieae</taxon>
        <taxon>Trifolium</taxon>
    </lineage>
</organism>
<name>A0A392V268_9FABA</name>
<feature type="region of interest" description="Disordered" evidence="1">
    <location>
        <begin position="1"/>
        <end position="20"/>
    </location>
</feature>
<feature type="non-terminal residue" evidence="2">
    <location>
        <position position="20"/>
    </location>
</feature>
<keyword evidence="3" id="KW-1185">Reference proteome</keyword>
<reference evidence="2 3" key="1">
    <citation type="journal article" date="2018" name="Front. Plant Sci.">
        <title>Red Clover (Trifolium pratense) and Zigzag Clover (T. medium) - A Picture of Genomic Similarities and Differences.</title>
        <authorList>
            <person name="Dluhosova J."/>
            <person name="Istvanek J."/>
            <person name="Nedelnik J."/>
            <person name="Repkova J."/>
        </authorList>
    </citation>
    <scope>NUCLEOTIDE SEQUENCE [LARGE SCALE GENOMIC DNA]</scope>
    <source>
        <strain evidence="3">cv. 10/8</strain>
        <tissue evidence="2">Leaf</tissue>
    </source>
</reference>